<evidence type="ECO:0008006" key="4">
    <source>
        <dbReference type="Google" id="ProtNLM"/>
    </source>
</evidence>
<evidence type="ECO:0000313" key="2">
    <source>
        <dbReference type="EMBL" id="GAA5497507.1"/>
    </source>
</evidence>
<dbReference type="RefSeq" id="WP_346190011.1">
    <property type="nucleotide sequence ID" value="NZ_BAABRL010000016.1"/>
</dbReference>
<comment type="caution">
    <text evidence="2">The sequence shown here is derived from an EMBL/GenBank/DDBJ whole genome shotgun (WGS) entry which is preliminary data.</text>
</comment>
<name>A0ABP9V816_9BACT</name>
<proteinExistence type="predicted"/>
<protein>
    <recommendedName>
        <fullName evidence="4">HEAT repeat domain-containing protein</fullName>
    </recommendedName>
</protein>
<dbReference type="EMBL" id="BAABRL010000016">
    <property type="protein sequence ID" value="GAA5497507.1"/>
    <property type="molecule type" value="Genomic_DNA"/>
</dbReference>
<evidence type="ECO:0000256" key="1">
    <source>
        <dbReference type="SAM" id="SignalP"/>
    </source>
</evidence>
<feature type="signal peptide" evidence="1">
    <location>
        <begin position="1"/>
        <end position="18"/>
    </location>
</feature>
<keyword evidence="1" id="KW-0732">Signal</keyword>
<reference evidence="2 3" key="1">
    <citation type="submission" date="2024-02" db="EMBL/GenBank/DDBJ databases">
        <title>Rubritalea halochordaticola NBRC 107102.</title>
        <authorList>
            <person name="Ichikawa N."/>
            <person name="Katano-Makiyama Y."/>
            <person name="Hidaka K."/>
        </authorList>
    </citation>
    <scope>NUCLEOTIDE SEQUENCE [LARGE SCALE GENOMIC DNA]</scope>
    <source>
        <strain evidence="2 3">NBRC 107102</strain>
    </source>
</reference>
<sequence>MIKPVFYGLMMLLAPCLAAEEKTSLEEIQAELKEDPQVFISFVPLKSQWVGDLKREDGTRDARGVRLERGGVIEGQIFMARVYPNGSYNTADIFWYRKAIPADEKLRSCQTLEQLNGLLGEFGGSGYAGWGGPEWAHQGAHAWLLFSPVADDRMSCVRVFAQVGDEKPAKIKRIFIERGELKPADPGNAQEWEKYLSGADVFDLDELAKEKEREIFPQPLRDLVAVEELPYDAEYKQLSAAVQAVRNDPDPELFYQLAKHLDHGRHGLSGLLGQIMVNEFETLKLQPWGEQQEKKAAMACIDSMQYASKKSRRQITLTLLKLCGGGAVEVDDGSEWGVVAAKQMKEGYTVSYLSVQQKATLEQTQQALRDLYSKYRKAKQ</sequence>
<keyword evidence="3" id="KW-1185">Reference proteome</keyword>
<evidence type="ECO:0000313" key="3">
    <source>
        <dbReference type="Proteomes" id="UP001424741"/>
    </source>
</evidence>
<organism evidence="2 3">
    <name type="scientific">Rubritalea halochordaticola</name>
    <dbReference type="NCBI Taxonomy" id="714537"/>
    <lineage>
        <taxon>Bacteria</taxon>
        <taxon>Pseudomonadati</taxon>
        <taxon>Verrucomicrobiota</taxon>
        <taxon>Verrucomicrobiia</taxon>
        <taxon>Verrucomicrobiales</taxon>
        <taxon>Rubritaleaceae</taxon>
        <taxon>Rubritalea</taxon>
    </lineage>
</organism>
<gene>
    <name evidence="2" type="ORF">Rhal01_03703</name>
</gene>
<dbReference type="Proteomes" id="UP001424741">
    <property type="component" value="Unassembled WGS sequence"/>
</dbReference>
<accession>A0ABP9V816</accession>
<feature type="chain" id="PRO_5046852786" description="HEAT repeat domain-containing protein" evidence="1">
    <location>
        <begin position="19"/>
        <end position="380"/>
    </location>
</feature>